<protein>
    <recommendedName>
        <fullName evidence="3">N-acetyltransferase domain-containing protein</fullName>
    </recommendedName>
</protein>
<keyword evidence="1" id="KW-0808">Transferase</keyword>
<gene>
    <name evidence="4" type="ORF">FHS31_001655</name>
</gene>
<evidence type="ECO:0000256" key="2">
    <source>
        <dbReference type="ARBA" id="ARBA00023315"/>
    </source>
</evidence>
<evidence type="ECO:0000313" key="4">
    <source>
        <dbReference type="EMBL" id="NIJ08045.1"/>
    </source>
</evidence>
<dbReference type="SUPFAM" id="SSF55729">
    <property type="entry name" value="Acyl-CoA N-acyltransferases (Nat)"/>
    <property type="match status" value="1"/>
</dbReference>
<dbReference type="Gene3D" id="3.40.630.30">
    <property type="match status" value="1"/>
</dbReference>
<dbReference type="Proteomes" id="UP000727456">
    <property type="component" value="Unassembled WGS sequence"/>
</dbReference>
<evidence type="ECO:0000256" key="1">
    <source>
        <dbReference type="ARBA" id="ARBA00022679"/>
    </source>
</evidence>
<dbReference type="RefSeq" id="WP_167072870.1">
    <property type="nucleotide sequence ID" value="NZ_JAAOZC010000003.1"/>
</dbReference>
<accession>A0ABX0TU92</accession>
<name>A0ABX0TU92_9SPHN</name>
<dbReference type="PANTHER" id="PTHR43420:SF3">
    <property type="entry name" value="N-ACETYLTRANSFERASE DOMAIN-CONTAINING PROTEIN"/>
    <property type="match status" value="1"/>
</dbReference>
<dbReference type="CDD" id="cd04301">
    <property type="entry name" value="NAT_SF"/>
    <property type="match status" value="1"/>
</dbReference>
<dbReference type="PROSITE" id="PS51186">
    <property type="entry name" value="GNAT"/>
    <property type="match status" value="1"/>
</dbReference>
<keyword evidence="2" id="KW-0012">Acyltransferase</keyword>
<organism evidence="4 5">
    <name type="scientific">Sphingomonas vulcanisoli</name>
    <dbReference type="NCBI Taxonomy" id="1658060"/>
    <lineage>
        <taxon>Bacteria</taxon>
        <taxon>Pseudomonadati</taxon>
        <taxon>Pseudomonadota</taxon>
        <taxon>Alphaproteobacteria</taxon>
        <taxon>Sphingomonadales</taxon>
        <taxon>Sphingomonadaceae</taxon>
        <taxon>Sphingomonas</taxon>
    </lineage>
</organism>
<reference evidence="4 5" key="1">
    <citation type="submission" date="2020-03" db="EMBL/GenBank/DDBJ databases">
        <title>Genomic Encyclopedia of Type Strains, Phase III (KMG-III): the genomes of soil and plant-associated and newly described type strains.</title>
        <authorList>
            <person name="Whitman W."/>
        </authorList>
    </citation>
    <scope>NUCLEOTIDE SEQUENCE [LARGE SCALE GENOMIC DNA]</scope>
    <source>
        <strain evidence="4 5">CECT 8804</strain>
    </source>
</reference>
<sequence length="225" mass="23976">MSGDPRDRPVWNALTGRQAALTIADGPAVRFRHDIGIFAATADSGAANLEALARLAGGEPFAMLEAEAPPAPPSYRQLSAKPCLQMVLDRPSPVPPPVPFVELTPEDGPTMLALALLTEPGPFKTNTYELGGFIGIKQGGALIAMAGQRLQPEGYVEVSGVCTHPDHRGQGYAAALMTIVAQRILERGETPILHSYAANVAANALYERLGYRTRRELLLTMLAPL</sequence>
<dbReference type="EMBL" id="JAAOZC010000003">
    <property type="protein sequence ID" value="NIJ08045.1"/>
    <property type="molecule type" value="Genomic_DNA"/>
</dbReference>
<dbReference type="InterPro" id="IPR050680">
    <property type="entry name" value="YpeA/RimI_acetyltransf"/>
</dbReference>
<dbReference type="PANTHER" id="PTHR43420">
    <property type="entry name" value="ACETYLTRANSFERASE"/>
    <property type="match status" value="1"/>
</dbReference>
<comment type="caution">
    <text evidence="4">The sequence shown here is derived from an EMBL/GenBank/DDBJ whole genome shotgun (WGS) entry which is preliminary data.</text>
</comment>
<dbReference type="InterPro" id="IPR013653">
    <property type="entry name" value="GCN5-like_dom"/>
</dbReference>
<feature type="domain" description="N-acetyltransferase" evidence="3">
    <location>
        <begin position="98"/>
        <end position="225"/>
    </location>
</feature>
<dbReference type="Pfam" id="PF08445">
    <property type="entry name" value="FR47"/>
    <property type="match status" value="1"/>
</dbReference>
<dbReference type="InterPro" id="IPR000182">
    <property type="entry name" value="GNAT_dom"/>
</dbReference>
<dbReference type="InterPro" id="IPR016181">
    <property type="entry name" value="Acyl_CoA_acyltransferase"/>
</dbReference>
<evidence type="ECO:0000313" key="5">
    <source>
        <dbReference type="Proteomes" id="UP000727456"/>
    </source>
</evidence>
<proteinExistence type="predicted"/>
<evidence type="ECO:0000259" key="3">
    <source>
        <dbReference type="PROSITE" id="PS51186"/>
    </source>
</evidence>
<keyword evidence="5" id="KW-1185">Reference proteome</keyword>